<keyword evidence="6" id="KW-1185">Reference proteome</keyword>
<dbReference type="PROSITE" id="PS50084">
    <property type="entry name" value="KH_TYPE_1"/>
    <property type="match status" value="3"/>
</dbReference>
<dbReference type="OrthoDB" id="10027144at2759"/>
<dbReference type="SUPFAM" id="SSF54791">
    <property type="entry name" value="Eukaryotic type KH-domain (KH-domain type I)"/>
    <property type="match status" value="3"/>
</dbReference>
<dbReference type="InterPro" id="IPR004087">
    <property type="entry name" value="KH_dom"/>
</dbReference>
<protein>
    <submittedName>
        <fullName evidence="5">Rna-binding protein nova-2</fullName>
    </submittedName>
</protein>
<name>W7T8V1_9STRA</name>
<dbReference type="InterPro" id="IPR004088">
    <property type="entry name" value="KH_dom_type_1"/>
</dbReference>
<feature type="domain" description="K Homology" evidence="4">
    <location>
        <begin position="289"/>
        <end position="330"/>
    </location>
</feature>
<keyword evidence="2" id="KW-0694">RNA-binding</keyword>
<evidence type="ECO:0000256" key="1">
    <source>
        <dbReference type="ARBA" id="ARBA00022737"/>
    </source>
</evidence>
<accession>W7T8V1</accession>
<dbReference type="GO" id="GO:0003723">
    <property type="term" value="F:RNA binding"/>
    <property type="evidence" value="ECO:0007669"/>
    <property type="project" value="UniProtKB-UniRule"/>
</dbReference>
<reference evidence="5 6" key="1">
    <citation type="journal article" date="2014" name="Mol. Plant">
        <title>Chromosome Scale Genome Assembly and Transcriptome Profiling of Nannochloropsis gaditana in Nitrogen Depletion.</title>
        <authorList>
            <person name="Corteggiani Carpinelli E."/>
            <person name="Telatin A."/>
            <person name="Vitulo N."/>
            <person name="Forcato C."/>
            <person name="D'Angelo M."/>
            <person name="Schiavon R."/>
            <person name="Vezzi A."/>
            <person name="Giacometti G.M."/>
            <person name="Morosinotto T."/>
            <person name="Valle G."/>
        </authorList>
    </citation>
    <scope>NUCLEOTIDE SEQUENCE [LARGE SCALE GENOMIC DNA]</scope>
    <source>
        <strain evidence="5 6">B-31</strain>
    </source>
</reference>
<dbReference type="Gene3D" id="3.30.1370.10">
    <property type="entry name" value="K Homology domain, type 1"/>
    <property type="match status" value="3"/>
</dbReference>
<dbReference type="Proteomes" id="UP000019335">
    <property type="component" value="Chromosome 21"/>
</dbReference>
<dbReference type="SMART" id="SM00322">
    <property type="entry name" value="KH"/>
    <property type="match status" value="3"/>
</dbReference>
<feature type="domain" description="K Homology" evidence="4">
    <location>
        <begin position="107"/>
        <end position="181"/>
    </location>
</feature>
<dbReference type="CDD" id="cd00105">
    <property type="entry name" value="KH-I"/>
    <property type="match status" value="1"/>
</dbReference>
<dbReference type="PANTHER" id="PTHR10288">
    <property type="entry name" value="KH DOMAIN CONTAINING RNA BINDING PROTEIN"/>
    <property type="match status" value="1"/>
</dbReference>
<feature type="domain" description="K Homology" evidence="4">
    <location>
        <begin position="203"/>
        <end position="277"/>
    </location>
</feature>
<dbReference type="AlphaFoldDB" id="W7T8V1"/>
<dbReference type="InterPro" id="IPR036612">
    <property type="entry name" value="KH_dom_type_1_sf"/>
</dbReference>
<dbReference type="Pfam" id="PF00013">
    <property type="entry name" value="KH_1"/>
    <property type="match status" value="3"/>
</dbReference>
<evidence type="ECO:0000313" key="5">
    <source>
        <dbReference type="EMBL" id="EWM22832.1"/>
    </source>
</evidence>
<sequence>MCDAAKSQKKEGEEKEMIAGEEEKVMAEEEQEETEEEKREEEKKEEPGTEQDRKAEKEESSRHASSRWSSRPAEAETPGAKRPLGEPDLREERRRRRFSGQGEQDESSYTLTILVPNEAMGLLIGRAGATRQEIVSRADNVRLKVQDYKDMGEGCYDRGITLSGSWEKVAKAQVLILQKLIDRRNSIIREGNLEDTLFAGPDPRVTVKWCIPLELGGALIGKRGATLAHISSESGARIRLGHEEELPPSRHQKRAVYVTGRKAERDKALALIREKVGGHYFGLLGQGFSPDAVVVKVPVRAVGMLMGPKGARMRELRETTGARVMLAKVGGQ</sequence>
<proteinExistence type="predicted"/>
<evidence type="ECO:0000256" key="3">
    <source>
        <dbReference type="SAM" id="MobiDB-lite"/>
    </source>
</evidence>
<keyword evidence="1" id="KW-0677">Repeat</keyword>
<evidence type="ECO:0000259" key="4">
    <source>
        <dbReference type="SMART" id="SM00322"/>
    </source>
</evidence>
<feature type="region of interest" description="Disordered" evidence="3">
    <location>
        <begin position="1"/>
        <end position="110"/>
    </location>
</feature>
<comment type="caution">
    <text evidence="5">The sequence shown here is derived from an EMBL/GenBank/DDBJ whole genome shotgun (WGS) entry which is preliminary data.</text>
</comment>
<evidence type="ECO:0000313" key="6">
    <source>
        <dbReference type="Proteomes" id="UP000019335"/>
    </source>
</evidence>
<gene>
    <name evidence="5" type="ORF">Naga_100471g1</name>
</gene>
<dbReference type="EMBL" id="AZIL01002061">
    <property type="protein sequence ID" value="EWM22832.1"/>
    <property type="molecule type" value="Genomic_DNA"/>
</dbReference>
<feature type="compositionally biased region" description="Basic and acidic residues" evidence="3">
    <location>
        <begin position="1"/>
        <end position="27"/>
    </location>
</feature>
<evidence type="ECO:0000256" key="2">
    <source>
        <dbReference type="PROSITE-ProRule" id="PRU00117"/>
    </source>
</evidence>
<feature type="compositionally biased region" description="Basic and acidic residues" evidence="3">
    <location>
        <begin position="36"/>
        <end position="62"/>
    </location>
</feature>
<organism evidence="5 6">
    <name type="scientific">Nannochloropsis gaditana</name>
    <dbReference type="NCBI Taxonomy" id="72520"/>
    <lineage>
        <taxon>Eukaryota</taxon>
        <taxon>Sar</taxon>
        <taxon>Stramenopiles</taxon>
        <taxon>Ochrophyta</taxon>
        <taxon>Eustigmatophyceae</taxon>
        <taxon>Eustigmatales</taxon>
        <taxon>Monodopsidaceae</taxon>
        <taxon>Nannochloropsis</taxon>
    </lineage>
</organism>
<feature type="compositionally biased region" description="Basic and acidic residues" evidence="3">
    <location>
        <begin position="83"/>
        <end position="92"/>
    </location>
</feature>